<accession>A0A8J7GL91</accession>
<organism evidence="2 3">
    <name type="scientific">Longispora fulva</name>
    <dbReference type="NCBI Taxonomy" id="619741"/>
    <lineage>
        <taxon>Bacteria</taxon>
        <taxon>Bacillati</taxon>
        <taxon>Actinomycetota</taxon>
        <taxon>Actinomycetes</taxon>
        <taxon>Micromonosporales</taxon>
        <taxon>Micromonosporaceae</taxon>
        <taxon>Longispora</taxon>
    </lineage>
</organism>
<gene>
    <name evidence="2" type="ORF">IW245_004982</name>
</gene>
<dbReference type="EMBL" id="JADOUF010000001">
    <property type="protein sequence ID" value="MBG6138788.1"/>
    <property type="molecule type" value="Genomic_DNA"/>
</dbReference>
<dbReference type="Proteomes" id="UP000622552">
    <property type="component" value="Unassembled WGS sequence"/>
</dbReference>
<comment type="caution">
    <text evidence="2">The sequence shown here is derived from an EMBL/GenBank/DDBJ whole genome shotgun (WGS) entry which is preliminary data.</text>
</comment>
<dbReference type="InterPro" id="IPR012347">
    <property type="entry name" value="Ferritin-like"/>
</dbReference>
<protein>
    <recommendedName>
        <fullName evidence="1">Ferritin-like domain-containing protein</fullName>
    </recommendedName>
</protein>
<dbReference type="Pfam" id="PF13794">
    <property type="entry name" value="MiaE_2"/>
    <property type="match status" value="1"/>
</dbReference>
<evidence type="ECO:0000313" key="3">
    <source>
        <dbReference type="Proteomes" id="UP000622552"/>
    </source>
</evidence>
<name>A0A8J7GL91_9ACTN</name>
<dbReference type="InterPro" id="IPR059125">
    <property type="entry name" value="Ferritin_actino"/>
</dbReference>
<evidence type="ECO:0000313" key="2">
    <source>
        <dbReference type="EMBL" id="MBG6138788.1"/>
    </source>
</evidence>
<dbReference type="CDD" id="cd00657">
    <property type="entry name" value="Ferritin_like"/>
    <property type="match status" value="1"/>
</dbReference>
<keyword evidence="3" id="KW-1185">Reference proteome</keyword>
<evidence type="ECO:0000259" key="1">
    <source>
        <dbReference type="Pfam" id="PF13794"/>
    </source>
</evidence>
<dbReference type="InterPro" id="IPR009078">
    <property type="entry name" value="Ferritin-like_SF"/>
</dbReference>
<dbReference type="RefSeq" id="WP_197005509.1">
    <property type="nucleotide sequence ID" value="NZ_BONS01000009.1"/>
</dbReference>
<dbReference type="AlphaFoldDB" id="A0A8J7GL91"/>
<reference evidence="2" key="1">
    <citation type="submission" date="2020-11" db="EMBL/GenBank/DDBJ databases">
        <title>Sequencing the genomes of 1000 actinobacteria strains.</title>
        <authorList>
            <person name="Klenk H.-P."/>
        </authorList>
    </citation>
    <scope>NUCLEOTIDE SEQUENCE</scope>
    <source>
        <strain evidence="2">DSM 45356</strain>
    </source>
</reference>
<proteinExistence type="predicted"/>
<feature type="domain" description="Ferritin-like" evidence="1">
    <location>
        <begin position="7"/>
        <end position="185"/>
    </location>
</feature>
<dbReference type="Gene3D" id="1.20.1260.10">
    <property type="match status" value="1"/>
</dbReference>
<sequence>MSESSLAVTDLLAVLAYGELSAFDRMAEDARLAPDHARRAALSEMAGAEIANYRRLVDRLTQLGVDPVAAMAPFVAAIDDYHDQTEPRDWLEGLVKAYVGDSIADDFYREIAGFLASPDRELILDVLHDTRHVDFIAGEIRAAVEADPKVASRLALWARRLVGEALSQAQRVASEQDALTELVVHGSGDLAAVNALFKRLTAAHTARMAVVGLNT</sequence>
<dbReference type="SUPFAM" id="SSF47240">
    <property type="entry name" value="Ferritin-like"/>
    <property type="match status" value="1"/>
</dbReference>